<evidence type="ECO:0000256" key="8">
    <source>
        <dbReference type="SAM" id="MobiDB-lite"/>
    </source>
</evidence>
<sequence>MAISVISISSDSFENSMGTPAGRVILFGTIPTTIPDTTPDPSSGHIPPLPAVSPFLSSDDDTTDNDTPDKPPSPTHDTPFTEITASTQRSHVIPRRRVMILAPGQPIPHDSSSRHLSSDHSSPDLPSTSAGPSRKRRRSPMTYVHALPLVSGALSPVYADLIPPPKRVRNIGYLADVEVDPIETRVERVTHPAMSKDIPDPAQEGAAKRHRTVGVESAVTALTERVAELERDNQRLRGTASVESQRSDRLQRGIKMPNTRSRASMTHEEVEELVSRRVTEEMEAREVARNLETLNENEEEQEGENGGNRNGGNGENGNHDMNYGGFVPMARECTFQDFLKCKPHTFSGTEGVVGLTRWFEEMETVFNISNCPSKYQVKYATCTLQNGALTWWNSHKRTIGVDATYAMKWAGLMKLMTEVMVPDEEDRVERFIRGLQDNIQVNVIAANPARLQDAIRIANQLMDKKLQGYAARSAENKRRMESNPRDNRGQQPPFKRQNTTGQNVARAYTVGNNERKGYVGSLPYCNKCKLHHEGLCTIRCGNCKKIRHQTRDCRVTVNPNTPGATVGNPQGITRNKTGCNEVTTKAYAIGGGGTNPDSNVVTGTFLLNNCYASMLFDSRADRSFVSTTFSALLDVAPSTLDTSYVIEFSDGRVSETNIILRGCTLGLLVHPFNIDSMPVELGNFDVIVGIDWLAKYHALIVCDKKVVRIPYGDEVYLAQVTSKKAEDKSEEKRLEDVPIVREFLEVFTKDLPGLPPAQKVEFQIDLVPGAAPVAWAPPSSSPWGAPVLFVKKKNGSFRMCIDYRKLNKLTVKNRYPLSRIDDLFDQLQGSRVYSKIDLRSGYHQLRVREEDIPKTAYRTRYGHYEFQVMSFGLTNAPTVFMDLMNWVCKPYLDRFVIMFIDDILIYSKNRKEHEGHLKLILKLLKEEELHAKFSKCEFWLSKVYVLGHVIDSEGIHFDPAKIEAIKDWESPKTPIEIRQFLGLAGYYRRFIEGFSKFAGPMTKLTQKSVKFDWGEKAEAAFQLLKQKLCSAPILALPEGSKNFVVYCDASHKELGAVLMQKEKVIAYASRQLKVHKKNYTTHDIELGAVVFALKMWRHYLYGTKCVVFTDHKSLQHILDQKELNMRQRRWLELSSDYDYEIRYHPGKANVVADALSRKEISKPLRVRALVMTIGLNIPKQILNAQSESGKEENFINEDLHGMINKLEPRSDETLCLNNQSWIPCIGDLRALIMHESHKSKYSIHPGSDKMYQDLKKLYWTTAGQDTIWVIVNRLTKSAHFLPMREDDTLEKLTRQYLKEVVSKHGVPVSIISDRDGRFTSHFWKSLNKALGTQLDMSTAYHPKTDGQSERTIQTLEDMLCACVLDFGKSWDKHLPLVEFSYNNSYHTSIKADPFEALYGRKYEPLAIPLDEIQVDDKLNFIEEPVEIIDREVKHLKQSRIPIVKVRWNSRGGPEFTWEREDQMQKKYPHLFSNSAPITDTTS</sequence>
<dbReference type="Gene3D" id="3.10.10.10">
    <property type="entry name" value="HIV Type 1 Reverse Transcriptase, subunit A, domain 1"/>
    <property type="match status" value="1"/>
</dbReference>
<dbReference type="GO" id="GO:0015074">
    <property type="term" value="P:DNA integration"/>
    <property type="evidence" value="ECO:0007669"/>
    <property type="project" value="InterPro"/>
</dbReference>
<dbReference type="InterPro" id="IPR041373">
    <property type="entry name" value="RT_RNaseH"/>
</dbReference>
<protein>
    <recommendedName>
        <fullName evidence="1">RNA-directed DNA polymerase</fullName>
        <ecNumber evidence="1">2.7.7.49</ecNumber>
    </recommendedName>
</protein>
<keyword evidence="5" id="KW-0255">Endonuclease</keyword>
<dbReference type="Gene3D" id="3.30.70.270">
    <property type="match status" value="2"/>
</dbReference>
<feature type="compositionally biased region" description="Low complexity" evidence="8">
    <location>
        <begin position="32"/>
        <end position="41"/>
    </location>
</feature>
<keyword evidence="3" id="KW-0548">Nucleotidyltransferase</keyword>
<feature type="region of interest" description="Disordered" evidence="8">
    <location>
        <begin position="32"/>
        <end position="139"/>
    </location>
</feature>
<evidence type="ECO:0000256" key="7">
    <source>
        <dbReference type="ARBA" id="ARBA00022918"/>
    </source>
</evidence>
<dbReference type="InterPro" id="IPR036397">
    <property type="entry name" value="RNaseH_sf"/>
</dbReference>
<dbReference type="FunFam" id="3.30.70.270:FF:000026">
    <property type="entry name" value="Transposon Ty3-G Gag-Pol polyprotein"/>
    <property type="match status" value="1"/>
</dbReference>
<dbReference type="InterPro" id="IPR000477">
    <property type="entry name" value="RT_dom"/>
</dbReference>
<evidence type="ECO:0000313" key="11">
    <source>
        <dbReference type="EMBL" id="GEU91148.1"/>
    </source>
</evidence>
<evidence type="ECO:0000259" key="9">
    <source>
        <dbReference type="PROSITE" id="PS50878"/>
    </source>
</evidence>
<feature type="compositionally biased region" description="Gly residues" evidence="8">
    <location>
        <begin position="304"/>
        <end position="315"/>
    </location>
</feature>
<dbReference type="SUPFAM" id="SSF53098">
    <property type="entry name" value="Ribonuclease H-like"/>
    <property type="match status" value="1"/>
</dbReference>
<evidence type="ECO:0000256" key="6">
    <source>
        <dbReference type="ARBA" id="ARBA00022801"/>
    </source>
</evidence>
<feature type="compositionally biased region" description="Basic and acidic residues" evidence="8">
    <location>
        <begin position="474"/>
        <end position="488"/>
    </location>
</feature>
<name>A0A6L2NY16_TANCI</name>
<organism evidence="11">
    <name type="scientific">Tanacetum cinerariifolium</name>
    <name type="common">Dalmatian daisy</name>
    <name type="synonym">Chrysanthemum cinerariifolium</name>
    <dbReference type="NCBI Taxonomy" id="118510"/>
    <lineage>
        <taxon>Eukaryota</taxon>
        <taxon>Viridiplantae</taxon>
        <taxon>Streptophyta</taxon>
        <taxon>Embryophyta</taxon>
        <taxon>Tracheophyta</taxon>
        <taxon>Spermatophyta</taxon>
        <taxon>Magnoliopsida</taxon>
        <taxon>eudicotyledons</taxon>
        <taxon>Gunneridae</taxon>
        <taxon>Pentapetalae</taxon>
        <taxon>asterids</taxon>
        <taxon>campanulids</taxon>
        <taxon>Asterales</taxon>
        <taxon>Asteraceae</taxon>
        <taxon>Asteroideae</taxon>
        <taxon>Anthemideae</taxon>
        <taxon>Anthemidinae</taxon>
        <taxon>Tanacetum</taxon>
    </lineage>
</organism>
<dbReference type="PANTHER" id="PTHR37984:SF5">
    <property type="entry name" value="PROTEIN NYNRIN-LIKE"/>
    <property type="match status" value="1"/>
</dbReference>
<dbReference type="InterPro" id="IPR043502">
    <property type="entry name" value="DNA/RNA_pol_sf"/>
</dbReference>
<dbReference type="EMBL" id="BKCJ010010341">
    <property type="protein sequence ID" value="GEU91148.1"/>
    <property type="molecule type" value="Genomic_DNA"/>
</dbReference>
<dbReference type="GO" id="GO:0004519">
    <property type="term" value="F:endonuclease activity"/>
    <property type="evidence" value="ECO:0007669"/>
    <property type="project" value="UniProtKB-KW"/>
</dbReference>
<dbReference type="CDD" id="cd09274">
    <property type="entry name" value="RNase_HI_RT_Ty3"/>
    <property type="match status" value="1"/>
</dbReference>
<evidence type="ECO:0000256" key="1">
    <source>
        <dbReference type="ARBA" id="ARBA00012493"/>
    </source>
</evidence>
<reference evidence="11" key="1">
    <citation type="journal article" date="2019" name="Sci. Rep.">
        <title>Draft genome of Tanacetum cinerariifolium, the natural source of mosquito coil.</title>
        <authorList>
            <person name="Yamashiro T."/>
            <person name="Shiraishi A."/>
            <person name="Satake H."/>
            <person name="Nakayama K."/>
        </authorList>
    </citation>
    <scope>NUCLEOTIDE SEQUENCE</scope>
</reference>
<comment type="caution">
    <text evidence="11">The sequence shown here is derived from an EMBL/GenBank/DDBJ whole genome shotgun (WGS) entry which is preliminary data.</text>
</comment>
<dbReference type="InterPro" id="IPR050951">
    <property type="entry name" value="Retrovirus_Pol_polyprotein"/>
</dbReference>
<dbReference type="InterPro" id="IPR001584">
    <property type="entry name" value="Integrase_cat-core"/>
</dbReference>
<dbReference type="Pfam" id="PF00078">
    <property type="entry name" value="RVT_1"/>
    <property type="match status" value="1"/>
</dbReference>
<dbReference type="GO" id="GO:0016787">
    <property type="term" value="F:hydrolase activity"/>
    <property type="evidence" value="ECO:0007669"/>
    <property type="project" value="UniProtKB-KW"/>
</dbReference>
<accession>A0A6L2NY16</accession>
<gene>
    <name evidence="11" type="ORF">Tci_063126</name>
</gene>
<feature type="compositionally biased region" description="Polar residues" evidence="8">
    <location>
        <begin position="76"/>
        <end position="90"/>
    </location>
</feature>
<evidence type="ECO:0000256" key="3">
    <source>
        <dbReference type="ARBA" id="ARBA00022695"/>
    </source>
</evidence>
<proteinExistence type="predicted"/>
<feature type="compositionally biased region" description="Basic and acidic residues" evidence="8">
    <location>
        <begin position="111"/>
        <end position="122"/>
    </location>
</feature>
<feature type="region of interest" description="Disordered" evidence="8">
    <location>
        <begin position="290"/>
        <end position="320"/>
    </location>
</feature>
<keyword evidence="4" id="KW-0540">Nuclease</keyword>
<evidence type="ECO:0000256" key="5">
    <source>
        <dbReference type="ARBA" id="ARBA00022759"/>
    </source>
</evidence>
<dbReference type="SUPFAM" id="SSF56672">
    <property type="entry name" value="DNA/RNA polymerases"/>
    <property type="match status" value="1"/>
</dbReference>
<dbReference type="InterPro" id="IPR021109">
    <property type="entry name" value="Peptidase_aspartic_dom_sf"/>
</dbReference>
<dbReference type="CDD" id="cd01647">
    <property type="entry name" value="RT_LTR"/>
    <property type="match status" value="1"/>
</dbReference>
<keyword evidence="7 11" id="KW-0695">RNA-directed DNA polymerase</keyword>
<dbReference type="InterPro" id="IPR043128">
    <property type="entry name" value="Rev_trsase/Diguanyl_cyclase"/>
</dbReference>
<dbReference type="Gene3D" id="3.30.420.10">
    <property type="entry name" value="Ribonuclease H-like superfamily/Ribonuclease H"/>
    <property type="match status" value="1"/>
</dbReference>
<dbReference type="CDD" id="cd00303">
    <property type="entry name" value="retropepsin_like"/>
    <property type="match status" value="1"/>
</dbReference>
<dbReference type="PROSITE" id="PS50878">
    <property type="entry name" value="RT_POL"/>
    <property type="match status" value="1"/>
</dbReference>
<keyword evidence="2" id="KW-0808">Transferase</keyword>
<dbReference type="Gene3D" id="2.40.70.10">
    <property type="entry name" value="Acid Proteases"/>
    <property type="match status" value="1"/>
</dbReference>
<dbReference type="InterPro" id="IPR012337">
    <property type="entry name" value="RNaseH-like_sf"/>
</dbReference>
<dbReference type="FunFam" id="3.10.20.370:FF:000001">
    <property type="entry name" value="Retrovirus-related Pol polyprotein from transposon 17.6-like protein"/>
    <property type="match status" value="1"/>
</dbReference>
<keyword evidence="6" id="KW-0378">Hydrolase</keyword>
<feature type="domain" description="Integrase catalytic" evidence="10">
    <location>
        <begin position="1241"/>
        <end position="1401"/>
    </location>
</feature>
<dbReference type="PANTHER" id="PTHR37984">
    <property type="entry name" value="PROTEIN CBG26694"/>
    <property type="match status" value="1"/>
</dbReference>
<dbReference type="Pfam" id="PF08284">
    <property type="entry name" value="RVP_2"/>
    <property type="match status" value="1"/>
</dbReference>
<dbReference type="PROSITE" id="PS50994">
    <property type="entry name" value="INTEGRASE"/>
    <property type="match status" value="1"/>
</dbReference>
<dbReference type="GO" id="GO:0003964">
    <property type="term" value="F:RNA-directed DNA polymerase activity"/>
    <property type="evidence" value="ECO:0007669"/>
    <property type="project" value="UniProtKB-KW"/>
</dbReference>
<dbReference type="EC" id="2.7.7.49" evidence="1"/>
<dbReference type="GO" id="GO:0003676">
    <property type="term" value="F:nucleic acid binding"/>
    <property type="evidence" value="ECO:0007669"/>
    <property type="project" value="InterPro"/>
</dbReference>
<evidence type="ECO:0000256" key="2">
    <source>
        <dbReference type="ARBA" id="ARBA00022679"/>
    </source>
</evidence>
<evidence type="ECO:0000256" key="4">
    <source>
        <dbReference type="ARBA" id="ARBA00022722"/>
    </source>
</evidence>
<dbReference type="Pfam" id="PF17917">
    <property type="entry name" value="RT_RNaseH"/>
    <property type="match status" value="1"/>
</dbReference>
<feature type="region of interest" description="Disordered" evidence="8">
    <location>
        <begin position="469"/>
        <end position="504"/>
    </location>
</feature>
<feature type="domain" description="Reverse transcriptase" evidence="9">
    <location>
        <begin position="771"/>
        <end position="950"/>
    </location>
</feature>
<evidence type="ECO:0000259" key="10">
    <source>
        <dbReference type="PROSITE" id="PS50994"/>
    </source>
</evidence>